<feature type="region of interest" description="Disordered" evidence="1">
    <location>
        <begin position="1"/>
        <end position="136"/>
    </location>
</feature>
<keyword evidence="3" id="KW-1185">Reference proteome</keyword>
<feature type="compositionally biased region" description="Polar residues" evidence="1">
    <location>
        <begin position="84"/>
        <end position="100"/>
    </location>
</feature>
<protein>
    <submittedName>
        <fullName evidence="2">Uncharacterized protein</fullName>
    </submittedName>
</protein>
<dbReference type="AlphaFoldDB" id="A0A3N4KW62"/>
<dbReference type="EMBL" id="ML119146">
    <property type="protein sequence ID" value="RPB10025.1"/>
    <property type="molecule type" value="Genomic_DNA"/>
</dbReference>
<feature type="compositionally biased region" description="Pro residues" evidence="1">
    <location>
        <begin position="7"/>
        <end position="17"/>
    </location>
</feature>
<organism evidence="2 3">
    <name type="scientific">Morchella conica CCBAS932</name>
    <dbReference type="NCBI Taxonomy" id="1392247"/>
    <lineage>
        <taxon>Eukaryota</taxon>
        <taxon>Fungi</taxon>
        <taxon>Dikarya</taxon>
        <taxon>Ascomycota</taxon>
        <taxon>Pezizomycotina</taxon>
        <taxon>Pezizomycetes</taxon>
        <taxon>Pezizales</taxon>
        <taxon>Morchellaceae</taxon>
        <taxon>Morchella</taxon>
    </lineage>
</organism>
<gene>
    <name evidence="2" type="ORF">P167DRAFT_547572</name>
</gene>
<dbReference type="Proteomes" id="UP000277580">
    <property type="component" value="Unassembled WGS sequence"/>
</dbReference>
<sequence length="136" mass="14881">MPKHPAHPPPAPPPSPDPTAVVYDRGQEDNRQRPTSPHRPQPPFPSRTFEQRQDPNPRPPKPKSGPRPNRSRNTRAAQRGPVLTQPTHAAQFPPRSTNTGARPGSGGARTDTNDSAAAGGRVNRLHRVAGFERLRQ</sequence>
<dbReference type="OrthoDB" id="10550873at2759"/>
<feature type="compositionally biased region" description="Pro residues" evidence="1">
    <location>
        <begin position="56"/>
        <end position="65"/>
    </location>
</feature>
<proteinExistence type="predicted"/>
<accession>A0A3N4KW62</accession>
<dbReference type="InParanoid" id="A0A3N4KW62"/>
<evidence type="ECO:0000256" key="1">
    <source>
        <dbReference type="SAM" id="MobiDB-lite"/>
    </source>
</evidence>
<name>A0A3N4KW62_9PEZI</name>
<reference evidence="2 3" key="1">
    <citation type="journal article" date="2018" name="Nat. Ecol. Evol.">
        <title>Pezizomycetes genomes reveal the molecular basis of ectomycorrhizal truffle lifestyle.</title>
        <authorList>
            <person name="Murat C."/>
            <person name="Payen T."/>
            <person name="Noel B."/>
            <person name="Kuo A."/>
            <person name="Morin E."/>
            <person name="Chen J."/>
            <person name="Kohler A."/>
            <person name="Krizsan K."/>
            <person name="Balestrini R."/>
            <person name="Da Silva C."/>
            <person name="Montanini B."/>
            <person name="Hainaut M."/>
            <person name="Levati E."/>
            <person name="Barry K.W."/>
            <person name="Belfiori B."/>
            <person name="Cichocki N."/>
            <person name="Clum A."/>
            <person name="Dockter R.B."/>
            <person name="Fauchery L."/>
            <person name="Guy J."/>
            <person name="Iotti M."/>
            <person name="Le Tacon F."/>
            <person name="Lindquist E.A."/>
            <person name="Lipzen A."/>
            <person name="Malagnac F."/>
            <person name="Mello A."/>
            <person name="Molinier V."/>
            <person name="Miyauchi S."/>
            <person name="Poulain J."/>
            <person name="Riccioni C."/>
            <person name="Rubini A."/>
            <person name="Sitrit Y."/>
            <person name="Splivallo R."/>
            <person name="Traeger S."/>
            <person name="Wang M."/>
            <person name="Zifcakova L."/>
            <person name="Wipf D."/>
            <person name="Zambonelli A."/>
            <person name="Paolocci F."/>
            <person name="Nowrousian M."/>
            <person name="Ottonello S."/>
            <person name="Baldrian P."/>
            <person name="Spatafora J.W."/>
            <person name="Henrissat B."/>
            <person name="Nagy L.G."/>
            <person name="Aury J.M."/>
            <person name="Wincker P."/>
            <person name="Grigoriev I.V."/>
            <person name="Bonfante P."/>
            <person name="Martin F.M."/>
        </authorList>
    </citation>
    <scope>NUCLEOTIDE SEQUENCE [LARGE SCALE GENOMIC DNA]</scope>
    <source>
        <strain evidence="2 3">CCBAS932</strain>
    </source>
</reference>
<evidence type="ECO:0000313" key="3">
    <source>
        <dbReference type="Proteomes" id="UP000277580"/>
    </source>
</evidence>
<evidence type="ECO:0000313" key="2">
    <source>
        <dbReference type="EMBL" id="RPB10025.1"/>
    </source>
</evidence>